<evidence type="ECO:0000256" key="1">
    <source>
        <dbReference type="SAM" id="MobiDB-lite"/>
    </source>
</evidence>
<evidence type="ECO:0000313" key="2">
    <source>
        <dbReference type="EMBL" id="CAJ1378389.1"/>
    </source>
</evidence>
<dbReference type="EMBL" id="CAUJNA010000538">
    <property type="protein sequence ID" value="CAJ1378389.1"/>
    <property type="molecule type" value="Genomic_DNA"/>
</dbReference>
<evidence type="ECO:0000313" key="3">
    <source>
        <dbReference type="Proteomes" id="UP001178507"/>
    </source>
</evidence>
<gene>
    <name evidence="2" type="ORF">EVOR1521_LOCUS6951</name>
</gene>
<dbReference type="AlphaFoldDB" id="A0AA36MMQ6"/>
<reference evidence="2" key="1">
    <citation type="submission" date="2023-08" db="EMBL/GenBank/DDBJ databases">
        <authorList>
            <person name="Chen Y."/>
            <person name="Shah S."/>
            <person name="Dougan E. K."/>
            <person name="Thang M."/>
            <person name="Chan C."/>
        </authorList>
    </citation>
    <scope>NUCLEOTIDE SEQUENCE</scope>
</reference>
<proteinExistence type="predicted"/>
<protein>
    <submittedName>
        <fullName evidence="2">Uncharacterized protein</fullName>
    </submittedName>
</protein>
<dbReference type="Proteomes" id="UP001178507">
    <property type="component" value="Unassembled WGS sequence"/>
</dbReference>
<sequence>MASTGTVAGDTPTLLEPLQKCFEEARGALEKEMAQDPAPEVSCEQITSTTKWLRSIVQAMNAHNDGFSRLGLSTLSGDELHRNQALARETSRQLTLLFADKSSQFTTTSQHQVMKFDMGSQSREIKANLSDFSRFLEHFSKAKWLGELVAPEFVEQKQLTVKLLANLQHPEKPKLQVNQPQRSRCGYCRQWKNNASSFCDSCSRCSHGYNTSDVYPHRCPSGCSTAMSKEAILYQGMQSGESSLEKLQGLAQMAEALAKVCRKDASAREVASKELAKKMKLLKDFAEAVNEVPKVLRQFLLIRAGSIGDISELKAWVSKEEADRVHKTLEEFRDEVNEEKVMRRLNMKRAASEGSWSCISKGSSKEEKKKKNKAMAEEEFDIFG</sequence>
<feature type="region of interest" description="Disordered" evidence="1">
    <location>
        <begin position="349"/>
        <end position="384"/>
    </location>
</feature>
<organism evidence="2 3">
    <name type="scientific">Effrenium voratum</name>
    <dbReference type="NCBI Taxonomy" id="2562239"/>
    <lineage>
        <taxon>Eukaryota</taxon>
        <taxon>Sar</taxon>
        <taxon>Alveolata</taxon>
        <taxon>Dinophyceae</taxon>
        <taxon>Suessiales</taxon>
        <taxon>Symbiodiniaceae</taxon>
        <taxon>Effrenium</taxon>
    </lineage>
</organism>
<name>A0AA36MMQ6_9DINO</name>
<keyword evidence="3" id="KW-1185">Reference proteome</keyword>
<comment type="caution">
    <text evidence="2">The sequence shown here is derived from an EMBL/GenBank/DDBJ whole genome shotgun (WGS) entry which is preliminary data.</text>
</comment>
<accession>A0AA36MMQ6</accession>